<proteinExistence type="predicted"/>
<comment type="caution">
    <text evidence="2">The sequence shown here is derived from an EMBL/GenBank/DDBJ whole genome shotgun (WGS) entry which is preliminary data.</text>
</comment>
<evidence type="ECO:0000256" key="1">
    <source>
        <dbReference type="SAM" id="MobiDB-lite"/>
    </source>
</evidence>
<organism evidence="2 3">
    <name type="scientific">Candidatus Woykebacteria bacterium RBG_16_43_9</name>
    <dbReference type="NCBI Taxonomy" id="1802596"/>
    <lineage>
        <taxon>Bacteria</taxon>
        <taxon>Candidatus Woykeibacteriota</taxon>
    </lineage>
</organism>
<dbReference type="STRING" id="1802596.A2Z11_00950"/>
<protein>
    <recommendedName>
        <fullName evidence="4">50S ribosomal protein L7/L12</fullName>
    </recommendedName>
</protein>
<dbReference type="EMBL" id="MHCS01000004">
    <property type="protein sequence ID" value="OGY27063.1"/>
    <property type="molecule type" value="Genomic_DNA"/>
</dbReference>
<sequence length="253" mass="27781">MATNKIDLIRQALSAAESSIKLARQLLSEIEIDGRKDKPKAKELPGTAGIFDGQSMVTEKGEKYPVPENYASKSILVVGDTLKLVEGGGEKRFKQIEHVKRHKTYGIIAKKDGKWAAVTSEGSYRLLPAAVDHFKGDVGDEVLIQLPANNLQTSWGAVEKITKKGGEAAEEKQDSETKDHKNPFPPKSEGVKKEETETKAKPKKENTPETKKEDKEKASEETTPKTEETPVATEAEEKQPVKSTQSVAEDELS</sequence>
<dbReference type="AlphaFoldDB" id="A0A1G1WH87"/>
<evidence type="ECO:0000313" key="2">
    <source>
        <dbReference type="EMBL" id="OGY27063.1"/>
    </source>
</evidence>
<name>A0A1G1WH87_9BACT</name>
<feature type="compositionally biased region" description="Basic and acidic residues" evidence="1">
    <location>
        <begin position="189"/>
        <end position="228"/>
    </location>
</feature>
<accession>A0A1G1WH87</accession>
<dbReference type="Proteomes" id="UP000176389">
    <property type="component" value="Unassembled WGS sequence"/>
</dbReference>
<evidence type="ECO:0000313" key="3">
    <source>
        <dbReference type="Proteomes" id="UP000176389"/>
    </source>
</evidence>
<gene>
    <name evidence="2" type="ORF">A2Z11_00950</name>
</gene>
<evidence type="ECO:0008006" key="4">
    <source>
        <dbReference type="Google" id="ProtNLM"/>
    </source>
</evidence>
<reference evidence="2 3" key="1">
    <citation type="journal article" date="2016" name="Nat. Commun.">
        <title>Thousands of microbial genomes shed light on interconnected biogeochemical processes in an aquifer system.</title>
        <authorList>
            <person name="Anantharaman K."/>
            <person name="Brown C.T."/>
            <person name="Hug L.A."/>
            <person name="Sharon I."/>
            <person name="Castelle C.J."/>
            <person name="Probst A.J."/>
            <person name="Thomas B.C."/>
            <person name="Singh A."/>
            <person name="Wilkins M.J."/>
            <person name="Karaoz U."/>
            <person name="Brodie E.L."/>
            <person name="Williams K.H."/>
            <person name="Hubbard S.S."/>
            <person name="Banfield J.F."/>
        </authorList>
    </citation>
    <scope>NUCLEOTIDE SEQUENCE [LARGE SCALE GENOMIC DNA]</scope>
</reference>
<feature type="compositionally biased region" description="Basic and acidic residues" evidence="1">
    <location>
        <begin position="164"/>
        <end position="182"/>
    </location>
</feature>
<feature type="region of interest" description="Disordered" evidence="1">
    <location>
        <begin position="164"/>
        <end position="253"/>
    </location>
</feature>